<dbReference type="InterPro" id="IPR036388">
    <property type="entry name" value="WH-like_DNA-bd_sf"/>
</dbReference>
<evidence type="ECO:0000313" key="3">
    <source>
        <dbReference type="Proteomes" id="UP000028537"/>
    </source>
</evidence>
<dbReference type="Gene3D" id="1.10.10.10">
    <property type="entry name" value="Winged helix-like DNA-binding domain superfamily/Winged helix DNA-binding domain"/>
    <property type="match status" value="1"/>
</dbReference>
<dbReference type="AlphaFoldDB" id="A0A084EVR3"/>
<dbReference type="InterPro" id="IPR002514">
    <property type="entry name" value="Transposase_8"/>
</dbReference>
<dbReference type="RefSeq" id="WP_038103638.1">
    <property type="nucleotide sequence ID" value="NZ_JFDP01000089.1"/>
</dbReference>
<dbReference type="GO" id="GO:0004803">
    <property type="term" value="F:transposase activity"/>
    <property type="evidence" value="ECO:0007669"/>
    <property type="project" value="InterPro"/>
</dbReference>
<sequence length="135" mass="16436">MKQTRRTYDIETKMAIVDLYNQGKSTTEIANLTNIHRTVIYKWINIHKKHTALSENERIKDLEKKIMQLELANKELNIELEIFRSCQIEFEQKMQVIEKFKHQYSVSKMCKAFNTNTKRYYRWLSSRRNNEERTE</sequence>
<evidence type="ECO:0000256" key="1">
    <source>
        <dbReference type="SAM" id="Coils"/>
    </source>
</evidence>
<dbReference type="GO" id="GO:0003677">
    <property type="term" value="F:DNA binding"/>
    <property type="evidence" value="ECO:0007669"/>
    <property type="project" value="InterPro"/>
</dbReference>
<keyword evidence="1" id="KW-0175">Coiled coil</keyword>
<accession>A0A084EVR3</accession>
<gene>
    <name evidence="2" type="ORF">UDIV_7140</name>
</gene>
<dbReference type="OrthoDB" id="9810995at2"/>
<dbReference type="Pfam" id="PF01527">
    <property type="entry name" value="HTH_Tnp_1"/>
    <property type="match status" value="1"/>
</dbReference>
<keyword evidence="3" id="KW-1185">Reference proteome</keyword>
<feature type="coiled-coil region" evidence="1">
    <location>
        <begin position="52"/>
        <end position="79"/>
    </location>
</feature>
<evidence type="ECO:0000313" key="2">
    <source>
        <dbReference type="EMBL" id="KEZ22055.1"/>
    </source>
</evidence>
<dbReference type="InterPro" id="IPR009057">
    <property type="entry name" value="Homeodomain-like_sf"/>
</dbReference>
<comment type="caution">
    <text evidence="2">The sequence shown here is derived from an EMBL/GenBank/DDBJ whole genome shotgun (WGS) entry which is preliminary data.</text>
</comment>
<proteinExistence type="predicted"/>
<dbReference type="GO" id="GO:0006313">
    <property type="term" value="P:DNA transposition"/>
    <property type="evidence" value="ECO:0007669"/>
    <property type="project" value="InterPro"/>
</dbReference>
<reference evidence="2 3" key="1">
    <citation type="submission" date="2014-02" db="EMBL/GenBank/DDBJ databases">
        <title>Genome sequence of Ureaplasma diversum strain 246.</title>
        <authorList>
            <person name="Sirand-Pugnet P."/>
            <person name="Breton M."/>
            <person name="Dordet-Frisoni E."/>
            <person name="Baranowski E."/>
            <person name="Barre A."/>
            <person name="Couture C."/>
            <person name="Dupuy V."/>
            <person name="Gaurivaud P."/>
            <person name="Jacob D."/>
            <person name="Lemaitre C."/>
            <person name="Manso-Silvan L."/>
            <person name="Nikolski M."/>
            <person name="Nouvel L.-X."/>
            <person name="Poumarat F."/>
            <person name="Tardy F."/>
            <person name="Thebault P."/>
            <person name="Theil S."/>
            <person name="Citti C."/>
            <person name="Thiaucourt F."/>
            <person name="Blanchard A."/>
        </authorList>
    </citation>
    <scope>NUCLEOTIDE SEQUENCE [LARGE SCALE GENOMIC DNA]</scope>
    <source>
        <strain evidence="2 3">NCTC 246</strain>
    </source>
</reference>
<name>A0A084EVR3_9BACT</name>
<protein>
    <submittedName>
        <fullName evidence="2">Putative new IS transposase, IS3 family</fullName>
    </submittedName>
</protein>
<dbReference type="Proteomes" id="UP000028537">
    <property type="component" value="Unassembled WGS sequence"/>
</dbReference>
<organism evidence="2 3">
    <name type="scientific">Ureaplasma diversum NCTC 246</name>
    <dbReference type="NCBI Taxonomy" id="1188241"/>
    <lineage>
        <taxon>Bacteria</taxon>
        <taxon>Bacillati</taxon>
        <taxon>Mycoplasmatota</taxon>
        <taxon>Mycoplasmoidales</taxon>
        <taxon>Mycoplasmoidaceae</taxon>
        <taxon>Ureaplasma</taxon>
    </lineage>
</organism>
<dbReference type="SUPFAM" id="SSF46689">
    <property type="entry name" value="Homeodomain-like"/>
    <property type="match status" value="1"/>
</dbReference>
<dbReference type="EMBL" id="JFDP01000089">
    <property type="protein sequence ID" value="KEZ22055.1"/>
    <property type="molecule type" value="Genomic_DNA"/>
</dbReference>